<dbReference type="AlphaFoldDB" id="B9NE67"/>
<proteinExistence type="predicted"/>
<dbReference type="PANTHER" id="PTHR30096:SF0">
    <property type="entry name" value="4,5-DOPA DIOXYGENASE EXTRADIOL-LIKE PROTEIN"/>
    <property type="match status" value="1"/>
</dbReference>
<name>B9NE67_POPTR</name>
<evidence type="ECO:0000313" key="2">
    <source>
        <dbReference type="EMBL" id="PNS24088.1"/>
    </source>
</evidence>
<dbReference type="STRING" id="3694.B9NE67"/>
<evidence type="ECO:0000256" key="1">
    <source>
        <dbReference type="ARBA" id="ARBA00023002"/>
    </source>
</evidence>
<sequence length="82" mass="9087">MILSGAPKLAKRVKELLMSSGIEHLDRDSTHHSNMEKALAPLREEGVLILGSRSAVHQQIDVLQTQLAQAQVEVVHLQVRQT</sequence>
<dbReference type="SUPFAM" id="SSF53213">
    <property type="entry name" value="LigB-like"/>
    <property type="match status" value="1"/>
</dbReference>
<gene>
    <name evidence="2" type="ORF">POPTR_T014000</name>
</gene>
<protein>
    <submittedName>
        <fullName evidence="2">Uncharacterized protein</fullName>
    </submittedName>
</protein>
<dbReference type="InParanoid" id="B9NE67"/>
<reference evidence="2" key="2">
    <citation type="submission" date="2017-07" db="EMBL/GenBank/DDBJ databases">
        <title>WGS assembly of Populus trichocarpa.</title>
        <authorList>
            <person name="Tuskan G."/>
            <person name="Difazio S."/>
            <person name="Jansson S."/>
            <person name="Bohlmann J."/>
            <person name="Grigoriev I."/>
            <person name="Hellsten U."/>
            <person name="Putnam N."/>
            <person name="Ralph S."/>
            <person name="Rombauts S."/>
            <person name="Salamov A."/>
            <person name="Schein J."/>
            <person name="Sterck L."/>
            <person name="Aerts A."/>
            <person name="Bhalerao R."/>
            <person name="Bhalerao R."/>
            <person name="Blaudez D."/>
            <person name="Boerjan W."/>
            <person name="Brun A."/>
            <person name="Brunner A."/>
            <person name="Busov V."/>
            <person name="Campbell M."/>
            <person name="Carlson J."/>
            <person name="Chalot M."/>
            <person name="Chapman J."/>
            <person name="Chen G."/>
            <person name="Cooper D."/>
            <person name="Coutinho P."/>
            <person name="Couturier J."/>
            <person name="Covert S."/>
            <person name="Cronk Q."/>
            <person name="Cunningham R."/>
            <person name="Davis J."/>
            <person name="Degroeve S."/>
            <person name="Dejardin A."/>
            <person name="Depamphilis C."/>
            <person name="Detter J."/>
            <person name="Dirks B."/>
            <person name="Dubchak I."/>
            <person name="Duplessis S."/>
            <person name="Ehlting J."/>
            <person name="Ellis B."/>
            <person name="Gendler K."/>
            <person name="Goodstein D."/>
            <person name="Gribskov M."/>
            <person name="Grimwood J."/>
            <person name="Groover A."/>
            <person name="Gunter L."/>
            <person name="Hamberger B."/>
            <person name="Heinze B."/>
            <person name="Helariutta Y."/>
            <person name="Henrissat B."/>
            <person name="Holligan D."/>
            <person name="Holt R."/>
            <person name="Huang W."/>
            <person name="Islam-Faridi N."/>
            <person name="Jones S."/>
            <person name="Jones-Rhoades M."/>
            <person name="Jorgensen R."/>
            <person name="Joshi C."/>
            <person name="Kangasjarvi J."/>
            <person name="Karlsson J."/>
            <person name="Kelleher C."/>
            <person name="Kirkpatrick R."/>
            <person name="Kirst M."/>
            <person name="Kohler A."/>
            <person name="Kalluri U."/>
            <person name="Larimer F."/>
            <person name="Leebens-Mack J."/>
            <person name="Leple J."/>
            <person name="Locascio P."/>
            <person name="Lou Y."/>
            <person name="Lucas S."/>
            <person name="Martin F."/>
            <person name="Montanini B."/>
            <person name="Napoli C."/>
            <person name="Nelson D."/>
            <person name="Nelson C."/>
            <person name="Nieminen K."/>
            <person name="Nilsson O."/>
            <person name="Pereda V."/>
            <person name="Peter G."/>
            <person name="Philippe R."/>
            <person name="Pilate G."/>
            <person name="Poliakov A."/>
            <person name="Razumovskaya J."/>
            <person name="Richardson P."/>
            <person name="Rinaldi C."/>
            <person name="Ritland K."/>
            <person name="Rouze P."/>
            <person name="Ryaboy D."/>
            <person name="Schmutz J."/>
            <person name="Schrader J."/>
            <person name="Segerman B."/>
            <person name="Shin H."/>
            <person name="Siddiqui A."/>
            <person name="Sterky F."/>
            <person name="Terry A."/>
            <person name="Tsai C."/>
            <person name="Uberbacher E."/>
            <person name="Unneberg P."/>
            <person name="Vahala J."/>
            <person name="Wall K."/>
            <person name="Wessler S."/>
            <person name="Yang G."/>
            <person name="Yin T."/>
            <person name="Douglas C."/>
            <person name="Marra M."/>
            <person name="Sandberg G."/>
            <person name="Van De Peer Y."/>
            <person name="Rokhsar D."/>
        </authorList>
    </citation>
    <scope>NUCLEOTIDE SEQUENCE</scope>
    <source>
        <strain evidence="2">Nisqually-1</strain>
    </source>
</reference>
<accession>B9NE67</accession>
<keyword evidence="1" id="KW-0560">Oxidoreductase</keyword>
<reference evidence="2" key="1">
    <citation type="journal article" date="2006" name="Science">
        <title>The genome of black cottonwood, Populus trichocarpa (Torr. &amp; Gray).</title>
        <authorList>
            <person name="Tuskan G.A."/>
            <person name="Difazio S."/>
            <person name="Jansson S."/>
            <person name="Bohlmann J."/>
            <person name="Grigoriev I."/>
            <person name="Hellsten U."/>
            <person name="Putnam N."/>
            <person name="Ralph S."/>
            <person name="Rombauts S."/>
            <person name="Salamov A."/>
            <person name="Schein J."/>
            <person name="Sterck L."/>
            <person name="Aerts A."/>
            <person name="Bhalerao R.R."/>
            <person name="Bhalerao R.P."/>
            <person name="Blaudez D."/>
            <person name="Boerjan W."/>
            <person name="Brun A."/>
            <person name="Brunner A."/>
            <person name="Busov V."/>
            <person name="Campbell M."/>
            <person name="Carlson J."/>
            <person name="Chalot M."/>
            <person name="Chapman J."/>
            <person name="Chen G.L."/>
            <person name="Cooper D."/>
            <person name="Coutinho P.M."/>
            <person name="Couturier J."/>
            <person name="Covert S."/>
            <person name="Cronk Q."/>
            <person name="Cunningham R."/>
            <person name="Davis J."/>
            <person name="Degroeve S."/>
            <person name="Dejardin A."/>
            <person name="Depamphilis C."/>
            <person name="Detter J."/>
            <person name="Dirks B."/>
            <person name="Dubchak I."/>
            <person name="Duplessis S."/>
            <person name="Ehlting J."/>
            <person name="Ellis B."/>
            <person name="Gendler K."/>
            <person name="Goodstein D."/>
            <person name="Gribskov M."/>
            <person name="Grimwood J."/>
            <person name="Groover A."/>
            <person name="Gunter L."/>
            <person name="Hamberger B."/>
            <person name="Heinze B."/>
            <person name="Helariutta Y."/>
            <person name="Henrissat B."/>
            <person name="Holligan D."/>
            <person name="Holt R."/>
            <person name="Huang W."/>
            <person name="Islam-Faridi N."/>
            <person name="Jones S."/>
            <person name="Jones-Rhoades M."/>
            <person name="Jorgensen R."/>
            <person name="Joshi C."/>
            <person name="Kangasjarvi J."/>
            <person name="Karlsson J."/>
            <person name="Kelleher C."/>
            <person name="Kirkpatrick R."/>
            <person name="Kirst M."/>
            <person name="Kohler A."/>
            <person name="Kalluri U."/>
            <person name="Larimer F."/>
            <person name="Leebens-Mack J."/>
            <person name="Leple J.C."/>
            <person name="Locascio P."/>
            <person name="Lou Y."/>
            <person name="Lucas S."/>
            <person name="Martin F."/>
            <person name="Montanini B."/>
            <person name="Napoli C."/>
            <person name="Nelson D.R."/>
            <person name="Nelson C."/>
            <person name="Nieminen K."/>
            <person name="Nilsson O."/>
            <person name="Pereda V."/>
            <person name="Peter G."/>
            <person name="Philippe R."/>
            <person name="Pilate G."/>
            <person name="Poliakov A."/>
            <person name="Razumovskaya J."/>
            <person name="Richardson P."/>
            <person name="Rinaldi C."/>
            <person name="Ritland K."/>
            <person name="Rouze P."/>
            <person name="Ryaboy D."/>
            <person name="Schmutz J."/>
            <person name="Schrader J."/>
            <person name="Segerman B."/>
            <person name="Shin H."/>
            <person name="Siddiqui A."/>
            <person name="Sterky F."/>
            <person name="Terry A."/>
            <person name="Tsai C.J."/>
            <person name="Uberbacher E."/>
            <person name="Unneberg P."/>
            <person name="Vahala J."/>
            <person name="Wall K."/>
            <person name="Wessler S."/>
            <person name="Yang G."/>
            <person name="Yin T."/>
            <person name="Douglas C."/>
            <person name="Marra M."/>
            <person name="Sandberg G."/>
            <person name="Van de Peer Y."/>
            <person name="Rokhsar D."/>
        </authorList>
    </citation>
    <scope>NUCLEOTIDE SEQUENCE [LARGE SCALE GENOMIC DNA]</scope>
    <source>
        <strain evidence="2">Nisqually-1</strain>
    </source>
</reference>
<organism evidence="2">
    <name type="scientific">Populus trichocarpa</name>
    <name type="common">Western balsam poplar</name>
    <name type="synonym">Populus balsamifera subsp. trichocarpa</name>
    <dbReference type="NCBI Taxonomy" id="3694"/>
    <lineage>
        <taxon>Eukaryota</taxon>
        <taxon>Viridiplantae</taxon>
        <taxon>Streptophyta</taxon>
        <taxon>Embryophyta</taxon>
        <taxon>Tracheophyta</taxon>
        <taxon>Spermatophyta</taxon>
        <taxon>Magnoliopsida</taxon>
        <taxon>eudicotyledons</taxon>
        <taxon>Gunneridae</taxon>
        <taxon>Pentapetalae</taxon>
        <taxon>rosids</taxon>
        <taxon>fabids</taxon>
        <taxon>Malpighiales</taxon>
        <taxon>Salicaceae</taxon>
        <taxon>Saliceae</taxon>
        <taxon>Populus</taxon>
    </lineage>
</organism>
<dbReference type="GO" id="GO:0016491">
    <property type="term" value="F:oxidoreductase activity"/>
    <property type="evidence" value="ECO:0007669"/>
    <property type="project" value="UniProtKB-KW"/>
</dbReference>
<dbReference type="PANTHER" id="PTHR30096">
    <property type="entry name" value="4,5-DOPA DIOXYGENASE EXTRADIOL-LIKE PROTEIN"/>
    <property type="match status" value="1"/>
</dbReference>
<dbReference type="EMBL" id="KZ623343">
    <property type="protein sequence ID" value="PNS24088.1"/>
    <property type="molecule type" value="Genomic_DNA"/>
</dbReference>
<dbReference type="HOGENOM" id="CLU_2562677_0_0_1"/>